<geneLocation type="plasmid" evidence="1 2">
    <name>unnamed 2</name>
</geneLocation>
<dbReference type="EMBL" id="CP015269">
    <property type="protein sequence ID" value="ASL18399.1"/>
    <property type="molecule type" value="Genomic_DNA"/>
</dbReference>
<proteinExistence type="predicted"/>
<protein>
    <submittedName>
        <fullName evidence="1">Uncharacterized protein</fullName>
    </submittedName>
</protein>
<dbReference type="AlphaFoldDB" id="A0A7U5S021"/>
<evidence type="ECO:0000313" key="1">
    <source>
        <dbReference type="EMBL" id="ASL18399.1"/>
    </source>
</evidence>
<reference evidence="1 2" key="1">
    <citation type="journal article" date="2017" name="Lancet Infect. Dis.">
        <title>Global outbreak of severe Mycobacterium chimaera disease after cardiac surgery: a molecular epidemiological study.</title>
        <authorList>
            <person name="van Ingen J."/>
            <person name="Kohl T."/>
            <person name="Kranzer K."/>
            <person name="Hasse B."/>
            <person name="Keller P."/>
            <person name="Szafranska A."/>
            <person name="Hillemann D."/>
            <person name="Chand M."/>
            <person name="Schreiber P."/>
            <person name="Sommerstein R."/>
            <person name="Berger C."/>
            <person name="Genoni M."/>
            <person name="Ruegg C."/>
            <person name="Troillet N."/>
            <person name="Widmer A.F."/>
            <person name="Becker S.L."/>
            <person name="Herrmann M."/>
            <person name="Eckmanns T."/>
            <person name="Haller S."/>
            <person name="Hoeller C."/>
            <person name="Debast S.B."/>
            <person name="Wolfhagen M.J."/>
            <person name="Hopman J."/>
            <person name="Kluytmans J."/>
            <person name="Langelaar M."/>
            <person name="Notermans D.W."/>
            <person name="ten Oever J."/>
            <person name="van den Barselaar P."/>
            <person name="Vonk A.B.A."/>
            <person name="Vos M.C."/>
            <person name="Ahmed N."/>
            <person name="Brown T."/>
            <person name="Crook D."/>
            <person name="Lamagni T."/>
            <person name="Phin N."/>
            <person name="Smith E.G."/>
            <person name="Zambon M."/>
            <person name="Serr A."/>
            <person name="Goetting T."/>
            <person name="Ebner W."/>
            <person name="Thuermer A."/>
            <person name="Utpatel C."/>
            <person name="Sproer C."/>
            <person name="Bunk B."/>
            <person name="Nubel U."/>
            <person name="Bloemberg G."/>
            <person name="Bottger E."/>
            <person name="Niemann S."/>
            <person name="Wagner D."/>
            <person name="Sax H."/>
        </authorList>
    </citation>
    <scope>NUCLEOTIDE SEQUENCE [LARGE SCALE GENOMIC DNA]</scope>
    <source>
        <strain evidence="1 2">ZUERICH-2</strain>
        <plasmid evidence="1 2">unnamed 2</plasmid>
    </source>
</reference>
<sequence length="64" mass="7253">MPSKHKHPAITPRPAPELRERAKLAVAEVNSTLNGHIIDFLRWLVGDTDELPPRPKKPIPPFKQ</sequence>
<keyword evidence="1" id="KW-0614">Plasmid</keyword>
<name>A0A7U5S021_MYCIT</name>
<gene>
    <name evidence="1" type="ORF">MYCOZU2_06054</name>
</gene>
<evidence type="ECO:0000313" key="2">
    <source>
        <dbReference type="Proteomes" id="UP000198286"/>
    </source>
</evidence>
<accession>A0A7U5S021</accession>
<dbReference type="Proteomes" id="UP000198286">
    <property type="component" value="Plasmid unnamed 2"/>
</dbReference>
<dbReference type="RefSeq" id="WP_089152597.1">
    <property type="nucleotide sequence ID" value="NZ_CP015269.1"/>
</dbReference>
<organism evidence="1 2">
    <name type="scientific">Mycobacterium intracellulare subsp. chimaera</name>
    <dbReference type="NCBI Taxonomy" id="222805"/>
    <lineage>
        <taxon>Bacteria</taxon>
        <taxon>Bacillati</taxon>
        <taxon>Actinomycetota</taxon>
        <taxon>Actinomycetes</taxon>
        <taxon>Mycobacteriales</taxon>
        <taxon>Mycobacteriaceae</taxon>
        <taxon>Mycobacterium</taxon>
        <taxon>Mycobacterium avium complex (MAC)</taxon>
    </lineage>
</organism>